<dbReference type="PANTHER" id="PTHR12001">
    <property type="entry name" value="GERANYLGERANYL PYROPHOSPHATE SYNTHASE"/>
    <property type="match status" value="1"/>
</dbReference>
<keyword evidence="3 6" id="KW-0808">Transferase</keyword>
<accession>A0A7T7M828</accession>
<proteinExistence type="inferred from homology"/>
<dbReference type="KEGG" id="awe:JG540_05905"/>
<evidence type="ECO:0000256" key="3">
    <source>
        <dbReference type="ARBA" id="ARBA00022679"/>
    </source>
</evidence>
<dbReference type="RefSeq" id="WP_200274731.1">
    <property type="nucleotide sequence ID" value="NZ_CP066802.1"/>
</dbReference>
<dbReference type="InterPro" id="IPR033749">
    <property type="entry name" value="Polyprenyl_synt_CS"/>
</dbReference>
<evidence type="ECO:0000313" key="7">
    <source>
        <dbReference type="EMBL" id="QQM66641.1"/>
    </source>
</evidence>
<dbReference type="AlphaFoldDB" id="A0A7T7M828"/>
<dbReference type="GO" id="GO:0008299">
    <property type="term" value="P:isoprenoid biosynthetic process"/>
    <property type="evidence" value="ECO:0007669"/>
    <property type="project" value="InterPro"/>
</dbReference>
<dbReference type="Pfam" id="PF00348">
    <property type="entry name" value="polyprenyl_synt"/>
    <property type="match status" value="1"/>
</dbReference>
<reference evidence="7 8" key="1">
    <citation type="submission" date="2020-12" db="EMBL/GenBank/DDBJ databases">
        <authorList>
            <person name="Zhou J."/>
        </authorList>
    </citation>
    <scope>NUCLEOTIDE SEQUENCE [LARGE SCALE GENOMIC DNA]</scope>
    <source>
        <strain evidence="7 8">CCUG 61299</strain>
    </source>
</reference>
<dbReference type="Gene3D" id="1.10.600.10">
    <property type="entry name" value="Farnesyl Diphosphate Synthase"/>
    <property type="match status" value="1"/>
</dbReference>
<evidence type="ECO:0000313" key="8">
    <source>
        <dbReference type="Proteomes" id="UP000595895"/>
    </source>
</evidence>
<comment type="cofactor">
    <cofactor evidence="1">
        <name>Mg(2+)</name>
        <dbReference type="ChEBI" id="CHEBI:18420"/>
    </cofactor>
</comment>
<keyword evidence="5" id="KW-0460">Magnesium</keyword>
<protein>
    <submittedName>
        <fullName evidence="7">Polyprenyl synthetase family protein</fullName>
    </submittedName>
</protein>
<name>A0A7T7M828_9ACTO</name>
<dbReference type="GO" id="GO:0004659">
    <property type="term" value="F:prenyltransferase activity"/>
    <property type="evidence" value="ECO:0007669"/>
    <property type="project" value="InterPro"/>
</dbReference>
<dbReference type="PANTHER" id="PTHR12001:SF85">
    <property type="entry name" value="SHORT CHAIN ISOPRENYL DIPHOSPHATE SYNTHASE"/>
    <property type="match status" value="1"/>
</dbReference>
<keyword evidence="4" id="KW-0479">Metal-binding</keyword>
<dbReference type="EMBL" id="CP066802">
    <property type="protein sequence ID" value="QQM66641.1"/>
    <property type="molecule type" value="Genomic_DNA"/>
</dbReference>
<evidence type="ECO:0000256" key="6">
    <source>
        <dbReference type="RuleBase" id="RU004466"/>
    </source>
</evidence>
<dbReference type="SFLD" id="SFLDS00005">
    <property type="entry name" value="Isoprenoid_Synthase_Type_I"/>
    <property type="match status" value="1"/>
</dbReference>
<dbReference type="PROSITE" id="PS00723">
    <property type="entry name" value="POLYPRENYL_SYNTHASE_1"/>
    <property type="match status" value="1"/>
</dbReference>
<keyword evidence="8" id="KW-1185">Reference proteome</keyword>
<evidence type="ECO:0000256" key="4">
    <source>
        <dbReference type="ARBA" id="ARBA00022723"/>
    </source>
</evidence>
<gene>
    <name evidence="7" type="ORF">JG540_05905</name>
</gene>
<evidence type="ECO:0000256" key="1">
    <source>
        <dbReference type="ARBA" id="ARBA00001946"/>
    </source>
</evidence>
<dbReference type="InterPro" id="IPR008949">
    <property type="entry name" value="Isoprenoid_synthase_dom_sf"/>
</dbReference>
<evidence type="ECO:0000256" key="5">
    <source>
        <dbReference type="ARBA" id="ARBA00022842"/>
    </source>
</evidence>
<comment type="similarity">
    <text evidence="2 6">Belongs to the FPP/GGPP synthase family.</text>
</comment>
<dbReference type="GO" id="GO:0046872">
    <property type="term" value="F:metal ion binding"/>
    <property type="evidence" value="ECO:0007669"/>
    <property type="project" value="UniProtKB-KW"/>
</dbReference>
<dbReference type="Proteomes" id="UP000595895">
    <property type="component" value="Chromosome"/>
</dbReference>
<dbReference type="SUPFAM" id="SSF48576">
    <property type="entry name" value="Terpenoid synthases"/>
    <property type="match status" value="1"/>
</dbReference>
<dbReference type="CDD" id="cd00685">
    <property type="entry name" value="Trans_IPPS_HT"/>
    <property type="match status" value="1"/>
</dbReference>
<sequence>MAELPPRLASIVPLVDARVREAVEYRSRRWRHLAPAAQELMETAADLTAGGKRLRAVLAAVGYTALTHRSASECRRASFLTSPPVVSLGAALELYQASALVHDDVIDDSPTRRGQPAAHVRLSDRHQEQGWLGCARTFGRSGAVLLGDLLLSAANEVMDEAAQAVADTTPSCAHEARTAFHQMTAEVAVGQYLDLRAEVQPLPDDEQDPASTGLRMERRALTVVIHKSARYSVMHPLVIGALLAGAISSSPALGALSRFGEELGVAFQLRDDELGVFGDPAVTGKPVGGDLLEGKRTVLLAQAWRRTDAAGRALLGQVVGNPQATPEQVTAATRLIEDCGARAEHEERIADMVAAALTTLENMRAALHPAAAEDLRTLARLLTDRRV</sequence>
<organism evidence="7 8">
    <name type="scientific">Actinomyces weissii</name>
    <dbReference type="NCBI Taxonomy" id="675090"/>
    <lineage>
        <taxon>Bacteria</taxon>
        <taxon>Bacillati</taxon>
        <taxon>Actinomycetota</taxon>
        <taxon>Actinomycetes</taxon>
        <taxon>Actinomycetales</taxon>
        <taxon>Actinomycetaceae</taxon>
        <taxon>Actinomyces</taxon>
    </lineage>
</organism>
<evidence type="ECO:0000256" key="2">
    <source>
        <dbReference type="ARBA" id="ARBA00006706"/>
    </source>
</evidence>
<dbReference type="InterPro" id="IPR000092">
    <property type="entry name" value="Polyprenyl_synt"/>
</dbReference>